<evidence type="ECO:0000313" key="2">
    <source>
        <dbReference type="EMBL" id="GIJ51657.1"/>
    </source>
</evidence>
<name>A0A8J4DX23_9ACTN</name>
<feature type="region of interest" description="Disordered" evidence="1">
    <location>
        <begin position="76"/>
        <end position="144"/>
    </location>
</feature>
<dbReference type="Proteomes" id="UP000619260">
    <property type="component" value="Unassembled WGS sequence"/>
</dbReference>
<gene>
    <name evidence="2" type="ORF">Val02_85430</name>
</gene>
<evidence type="ECO:0000256" key="1">
    <source>
        <dbReference type="SAM" id="MobiDB-lite"/>
    </source>
</evidence>
<dbReference type="AlphaFoldDB" id="A0A8J4DX23"/>
<evidence type="ECO:0000313" key="3">
    <source>
        <dbReference type="Proteomes" id="UP000619260"/>
    </source>
</evidence>
<keyword evidence="3" id="KW-1185">Reference proteome</keyword>
<sequence>MVDYAGALNARQVVVLSWIADGCPEGVVSGYSYKATAVALQGRRLVAISKRGGVWSATVTDAGRFYLAHGRMPERPTWKRAGRQDRRTVVASGSKPKRDSSAAPGGDRLGTPGDAAVVETAGSNPDADDDSSARTKAAAKGHRRGPVEQMLADLVDGGGVLLVDQPLYVAGRPSTPDFEQLVLSANRYGKVPAGKRLVTSHAAGRKLEIRLEDAIIGTDVVRRAVPVPQRVSRYHPVAVLFRDRSERHEISKPVVSRAVRLVHALVVEAERRGHEVGLAPDPVPYGGYSSGRRWSGTNDGHITVTIGGHAQAVRVIEVGMPSRRHWEQQNYLGRGSYSASNTGTGVLRFELTGYGGREGRTCRWADGKRTTLEDKLPDVLAEIETRAAEDAHRARQRQEAEAEAQRRLERAQRREAQKRLEKHRAEVLHDQVKRWERAARTRAYVAAMRTEIETRAAALDTGNGGGEVARAWEWLAWAEQHVDDIDPLTQPLALPAEVPGQ</sequence>
<comment type="caution">
    <text evidence="2">The sequence shown here is derived from an EMBL/GenBank/DDBJ whole genome shotgun (WGS) entry which is preliminary data.</text>
</comment>
<evidence type="ECO:0008006" key="4">
    <source>
        <dbReference type="Google" id="ProtNLM"/>
    </source>
</evidence>
<reference evidence="2" key="1">
    <citation type="submission" date="2021-01" db="EMBL/GenBank/DDBJ databases">
        <title>Whole genome shotgun sequence of Virgisporangium aliadipatigenens NBRC 105644.</title>
        <authorList>
            <person name="Komaki H."/>
            <person name="Tamura T."/>
        </authorList>
    </citation>
    <scope>NUCLEOTIDE SEQUENCE</scope>
    <source>
        <strain evidence="2">NBRC 105644</strain>
    </source>
</reference>
<protein>
    <recommendedName>
        <fullName evidence="4">PE-PGRS family protein</fullName>
    </recommendedName>
</protein>
<feature type="compositionally biased region" description="Basic and acidic residues" evidence="1">
    <location>
        <begin position="76"/>
        <end position="88"/>
    </location>
</feature>
<dbReference type="RefSeq" id="WP_203905055.1">
    <property type="nucleotide sequence ID" value="NZ_BOPF01000052.1"/>
</dbReference>
<dbReference type="EMBL" id="BOPF01000052">
    <property type="protein sequence ID" value="GIJ51657.1"/>
    <property type="molecule type" value="Genomic_DNA"/>
</dbReference>
<accession>A0A8J4DX23</accession>
<organism evidence="2 3">
    <name type="scientific">Virgisporangium aliadipatigenens</name>
    <dbReference type="NCBI Taxonomy" id="741659"/>
    <lineage>
        <taxon>Bacteria</taxon>
        <taxon>Bacillati</taxon>
        <taxon>Actinomycetota</taxon>
        <taxon>Actinomycetes</taxon>
        <taxon>Micromonosporales</taxon>
        <taxon>Micromonosporaceae</taxon>
        <taxon>Virgisporangium</taxon>
    </lineage>
</organism>
<feature type="region of interest" description="Disordered" evidence="1">
    <location>
        <begin position="388"/>
        <end position="417"/>
    </location>
</feature>
<proteinExistence type="predicted"/>